<keyword evidence="1" id="KW-0472">Membrane</keyword>
<comment type="caution">
    <text evidence="2">The sequence shown here is derived from an EMBL/GenBank/DDBJ whole genome shotgun (WGS) entry which is preliminary data.</text>
</comment>
<accession>A0A8B6FPB1</accession>
<keyword evidence="1" id="KW-1133">Transmembrane helix</keyword>
<evidence type="ECO:0000313" key="2">
    <source>
        <dbReference type="EMBL" id="VDI51694.1"/>
    </source>
</evidence>
<keyword evidence="1" id="KW-0812">Transmembrane</keyword>
<protein>
    <submittedName>
        <fullName evidence="2">Uncharacterized protein</fullName>
    </submittedName>
</protein>
<evidence type="ECO:0000256" key="1">
    <source>
        <dbReference type="SAM" id="Phobius"/>
    </source>
</evidence>
<dbReference type="OrthoDB" id="6157510at2759"/>
<dbReference type="AlphaFoldDB" id="A0A8B6FPB1"/>
<dbReference type="EMBL" id="UYJE01007084">
    <property type="protein sequence ID" value="VDI51694.1"/>
    <property type="molecule type" value="Genomic_DNA"/>
</dbReference>
<proteinExistence type="predicted"/>
<keyword evidence="3" id="KW-1185">Reference proteome</keyword>
<reference evidence="2" key="1">
    <citation type="submission" date="2018-11" db="EMBL/GenBank/DDBJ databases">
        <authorList>
            <person name="Alioto T."/>
            <person name="Alioto T."/>
        </authorList>
    </citation>
    <scope>NUCLEOTIDE SEQUENCE</scope>
</reference>
<sequence length="141" mass="15575">MGGAKDRCTYNVGNEESAFKAKSRKCCVWICQITSEAFLEEEDLLHYIGRIESTVSKSAIGAVLLILSYALSIMSLAIAARDASLLDPASVMETDVDLARDVVLINVFTDIANSERLAGFGHDEMDDYLNSMFLNYTMNIF</sequence>
<gene>
    <name evidence="2" type="ORF">MGAL_10B044593</name>
</gene>
<evidence type="ECO:0000313" key="3">
    <source>
        <dbReference type="Proteomes" id="UP000596742"/>
    </source>
</evidence>
<feature type="transmembrane region" description="Helical" evidence="1">
    <location>
        <begin position="59"/>
        <end position="80"/>
    </location>
</feature>
<dbReference type="Proteomes" id="UP000596742">
    <property type="component" value="Unassembled WGS sequence"/>
</dbReference>
<name>A0A8B6FPB1_MYTGA</name>
<organism evidence="2 3">
    <name type="scientific">Mytilus galloprovincialis</name>
    <name type="common">Mediterranean mussel</name>
    <dbReference type="NCBI Taxonomy" id="29158"/>
    <lineage>
        <taxon>Eukaryota</taxon>
        <taxon>Metazoa</taxon>
        <taxon>Spiralia</taxon>
        <taxon>Lophotrochozoa</taxon>
        <taxon>Mollusca</taxon>
        <taxon>Bivalvia</taxon>
        <taxon>Autobranchia</taxon>
        <taxon>Pteriomorphia</taxon>
        <taxon>Mytilida</taxon>
        <taxon>Mytiloidea</taxon>
        <taxon>Mytilidae</taxon>
        <taxon>Mytilinae</taxon>
        <taxon>Mytilus</taxon>
    </lineage>
</organism>